<evidence type="ECO:0000256" key="1">
    <source>
        <dbReference type="SAM" id="SignalP"/>
    </source>
</evidence>
<protein>
    <submittedName>
        <fullName evidence="2">DUF1795 domain-containing protein</fullName>
    </submittedName>
</protein>
<comment type="caution">
    <text evidence="2">The sequence shown here is derived from an EMBL/GenBank/DDBJ whole genome shotgun (WGS) entry which is preliminary data.</text>
</comment>
<dbReference type="PROSITE" id="PS51257">
    <property type="entry name" value="PROKAR_LIPOPROTEIN"/>
    <property type="match status" value="1"/>
</dbReference>
<evidence type="ECO:0000313" key="2">
    <source>
        <dbReference type="EMBL" id="RFS18866.1"/>
    </source>
</evidence>
<dbReference type="EMBL" id="QPMM01000018">
    <property type="protein sequence ID" value="RFS18866.1"/>
    <property type="molecule type" value="Genomic_DNA"/>
</dbReference>
<dbReference type="Proteomes" id="UP000260644">
    <property type="component" value="Unassembled WGS sequence"/>
</dbReference>
<sequence>MKVQFVLAISCCLLSFTACHNADKSPQALSSSELLERAGKAPGMNAGNGKFTVKTPAGWTKTDTVISRIEYTFMLAPASPGSQFQTNVNIVTQQIKEGFTVDKYMQSTRQEMESFFADFKLLEEGTRTVTGVKAKWMRCQYIHKETGTLLNGQITILVKNNIAYAITMTTLANELDEYTPALDEILDSFEAQ</sequence>
<accession>A0A3E1Y2L3</accession>
<dbReference type="InterPro" id="IPR016123">
    <property type="entry name" value="Mog1/PsbP_a/b/a-sand"/>
</dbReference>
<keyword evidence="1" id="KW-0732">Signal</keyword>
<dbReference type="OrthoDB" id="673905at2"/>
<feature type="signal peptide" evidence="1">
    <location>
        <begin position="1"/>
        <end position="21"/>
    </location>
</feature>
<dbReference type="AlphaFoldDB" id="A0A3E1Y2L3"/>
<dbReference type="SUPFAM" id="SSF55724">
    <property type="entry name" value="Mog1p/PsbP-like"/>
    <property type="match status" value="1"/>
</dbReference>
<proteinExistence type="predicted"/>
<reference evidence="2 3" key="1">
    <citation type="submission" date="2018-07" db="EMBL/GenBank/DDBJ databases">
        <title>Chitinophaga K2CV101002-2 sp. nov., isolated from a monsoon evergreen broad-leaved forest soil.</title>
        <authorList>
            <person name="Lv Y."/>
        </authorList>
    </citation>
    <scope>NUCLEOTIDE SEQUENCE [LARGE SCALE GENOMIC DNA]</scope>
    <source>
        <strain evidence="2 3">GDMCC 1.1288</strain>
    </source>
</reference>
<organism evidence="2 3">
    <name type="scientific">Chitinophaga silvatica</name>
    <dbReference type="NCBI Taxonomy" id="2282649"/>
    <lineage>
        <taxon>Bacteria</taxon>
        <taxon>Pseudomonadati</taxon>
        <taxon>Bacteroidota</taxon>
        <taxon>Chitinophagia</taxon>
        <taxon>Chitinophagales</taxon>
        <taxon>Chitinophagaceae</taxon>
        <taxon>Chitinophaga</taxon>
    </lineage>
</organism>
<gene>
    <name evidence="2" type="ORF">DVR12_26155</name>
</gene>
<dbReference type="Gene3D" id="3.40.1000.10">
    <property type="entry name" value="Mog1/PsbP, alpha/beta/alpha sandwich"/>
    <property type="match status" value="1"/>
</dbReference>
<keyword evidence="3" id="KW-1185">Reference proteome</keyword>
<name>A0A3E1Y2L3_9BACT</name>
<dbReference type="InterPro" id="IPR014894">
    <property type="entry name" value="DcrB/EagT6"/>
</dbReference>
<feature type="chain" id="PRO_5017704441" evidence="1">
    <location>
        <begin position="22"/>
        <end position="192"/>
    </location>
</feature>
<evidence type="ECO:0000313" key="3">
    <source>
        <dbReference type="Proteomes" id="UP000260644"/>
    </source>
</evidence>
<dbReference type="Pfam" id="PF08786">
    <property type="entry name" value="DcrB"/>
    <property type="match status" value="1"/>
</dbReference>
<dbReference type="RefSeq" id="WP_116978768.1">
    <property type="nucleotide sequence ID" value="NZ_QPMM01000018.1"/>
</dbReference>